<feature type="domain" description="YbhG-like alpha-helical hairpin" evidence="5">
    <location>
        <begin position="100"/>
        <end position="228"/>
    </location>
</feature>
<protein>
    <submittedName>
        <fullName evidence="7">Macrolide export protein MacA</fullName>
    </submittedName>
</protein>
<proteinExistence type="inferred from homology"/>
<sequence>MQRLNGFLTLALGLALSAFAYYWLRRAPEPAPEGGGSPSFVLPVTVAEIRRGTLEPSVELAGTVRAARRSRLAFDVAGWLASVQVRDGDRVEAGQELARLDDTSERLALESAQADLLLARAQLSKAEAGTRREVIERLRADVTSAQADLKLAELNVERGSELLQSRVVSAASLDTYVAGRDAAAGALAAAEQALAEAEAGTREEDLVIARAQVGVAEAGVALAQRKLDETRLFAPWAGSVVERLLDEGEFATTGAAVFDLIDLDNLEVALELPAGLAGQLSSGAAVSLQVDGLRAEPIGARIDVVIPVADERSRNFRALVRLSRGDEGFDRLRPGQFARARVDLTPIEDELLVPDDSIRLVDGGEILVIAEPIPGAEPPSGPPTGPPTPWLRATWIPIRRLGSSGGESAVVSLGPPLEPGMDAVLTGVDRAFPGVSLMPSGGAPAAASADAPNDAPAVEADGSER</sequence>
<evidence type="ECO:0000256" key="3">
    <source>
        <dbReference type="ARBA" id="ARBA00023054"/>
    </source>
</evidence>
<gene>
    <name evidence="7" type="primary">macA_2</name>
    <name evidence="7" type="ORF">Pla133_42840</name>
</gene>
<dbReference type="Proteomes" id="UP000316921">
    <property type="component" value="Chromosome"/>
</dbReference>
<dbReference type="PANTHER" id="PTHR32347:SF23">
    <property type="entry name" value="BLL5650 PROTEIN"/>
    <property type="match status" value="1"/>
</dbReference>
<dbReference type="NCBIfam" id="TIGR01730">
    <property type="entry name" value="RND_mfp"/>
    <property type="match status" value="1"/>
</dbReference>
<evidence type="ECO:0000313" key="7">
    <source>
        <dbReference type="EMBL" id="QDU69167.1"/>
    </source>
</evidence>
<dbReference type="AlphaFoldDB" id="A0A518BQB5"/>
<evidence type="ECO:0000259" key="6">
    <source>
        <dbReference type="Pfam" id="PF25954"/>
    </source>
</evidence>
<dbReference type="EMBL" id="CP036287">
    <property type="protein sequence ID" value="QDU69167.1"/>
    <property type="molecule type" value="Genomic_DNA"/>
</dbReference>
<dbReference type="InterPro" id="IPR059052">
    <property type="entry name" value="HH_YbhG-like"/>
</dbReference>
<dbReference type="PANTHER" id="PTHR32347">
    <property type="entry name" value="EFFLUX SYSTEM COMPONENT YKNX-RELATED"/>
    <property type="match status" value="1"/>
</dbReference>
<feature type="compositionally biased region" description="Low complexity" evidence="4">
    <location>
        <begin position="439"/>
        <end position="457"/>
    </location>
</feature>
<evidence type="ECO:0000256" key="4">
    <source>
        <dbReference type="SAM" id="MobiDB-lite"/>
    </source>
</evidence>
<dbReference type="InterPro" id="IPR050465">
    <property type="entry name" value="UPF0194_transport"/>
</dbReference>
<dbReference type="KEGG" id="pbap:Pla133_42840"/>
<evidence type="ECO:0000256" key="2">
    <source>
        <dbReference type="ARBA" id="ARBA00009477"/>
    </source>
</evidence>
<feature type="region of interest" description="Disordered" evidence="4">
    <location>
        <begin position="435"/>
        <end position="465"/>
    </location>
</feature>
<accession>A0A518BQB5</accession>
<organism evidence="7 8">
    <name type="scientific">Engelhardtia mirabilis</name>
    <dbReference type="NCBI Taxonomy" id="2528011"/>
    <lineage>
        <taxon>Bacteria</taxon>
        <taxon>Pseudomonadati</taxon>
        <taxon>Planctomycetota</taxon>
        <taxon>Planctomycetia</taxon>
        <taxon>Planctomycetia incertae sedis</taxon>
        <taxon>Engelhardtia</taxon>
    </lineage>
</organism>
<dbReference type="Gene3D" id="2.40.50.100">
    <property type="match status" value="1"/>
</dbReference>
<dbReference type="Gene3D" id="1.10.287.470">
    <property type="entry name" value="Helix hairpin bin"/>
    <property type="match status" value="2"/>
</dbReference>
<dbReference type="GO" id="GO:0022857">
    <property type="term" value="F:transmembrane transporter activity"/>
    <property type="evidence" value="ECO:0007669"/>
    <property type="project" value="InterPro"/>
</dbReference>
<dbReference type="RefSeq" id="WP_419191790.1">
    <property type="nucleotide sequence ID" value="NZ_CP036287.1"/>
</dbReference>
<comment type="subcellular location">
    <subcellularLocation>
        <location evidence="1">Cell envelope</location>
    </subcellularLocation>
</comment>
<reference evidence="7 8" key="1">
    <citation type="submission" date="2019-02" db="EMBL/GenBank/DDBJ databases">
        <title>Deep-cultivation of Planctomycetes and their phenomic and genomic characterization uncovers novel biology.</title>
        <authorList>
            <person name="Wiegand S."/>
            <person name="Jogler M."/>
            <person name="Boedeker C."/>
            <person name="Pinto D."/>
            <person name="Vollmers J."/>
            <person name="Rivas-Marin E."/>
            <person name="Kohn T."/>
            <person name="Peeters S.H."/>
            <person name="Heuer A."/>
            <person name="Rast P."/>
            <person name="Oberbeckmann S."/>
            <person name="Bunk B."/>
            <person name="Jeske O."/>
            <person name="Meyerdierks A."/>
            <person name="Storesund J.E."/>
            <person name="Kallscheuer N."/>
            <person name="Luecker S."/>
            <person name="Lage O.M."/>
            <person name="Pohl T."/>
            <person name="Merkel B.J."/>
            <person name="Hornburger P."/>
            <person name="Mueller R.-W."/>
            <person name="Bruemmer F."/>
            <person name="Labrenz M."/>
            <person name="Spormann A.M."/>
            <person name="Op den Camp H."/>
            <person name="Overmann J."/>
            <person name="Amann R."/>
            <person name="Jetten M.S.M."/>
            <person name="Mascher T."/>
            <person name="Medema M.H."/>
            <person name="Devos D.P."/>
            <person name="Kaster A.-K."/>
            <person name="Ovreas L."/>
            <person name="Rohde M."/>
            <person name="Galperin M.Y."/>
            <person name="Jogler C."/>
        </authorList>
    </citation>
    <scope>NUCLEOTIDE SEQUENCE [LARGE SCALE GENOMIC DNA]</scope>
    <source>
        <strain evidence="7 8">Pla133</strain>
    </source>
</reference>
<dbReference type="SUPFAM" id="SSF111369">
    <property type="entry name" value="HlyD-like secretion proteins"/>
    <property type="match status" value="3"/>
</dbReference>
<dbReference type="InterPro" id="IPR058792">
    <property type="entry name" value="Beta-barrel_RND_2"/>
</dbReference>
<keyword evidence="3" id="KW-0175">Coiled coil</keyword>
<name>A0A518BQB5_9BACT</name>
<dbReference type="Pfam" id="PF25881">
    <property type="entry name" value="HH_YBHG"/>
    <property type="match status" value="1"/>
</dbReference>
<dbReference type="InterPro" id="IPR006143">
    <property type="entry name" value="RND_pump_MFP"/>
</dbReference>
<keyword evidence="8" id="KW-1185">Reference proteome</keyword>
<evidence type="ECO:0000259" key="5">
    <source>
        <dbReference type="Pfam" id="PF25881"/>
    </source>
</evidence>
<dbReference type="Gene3D" id="2.40.30.170">
    <property type="match status" value="1"/>
</dbReference>
<evidence type="ECO:0000313" key="8">
    <source>
        <dbReference type="Proteomes" id="UP000316921"/>
    </source>
</evidence>
<dbReference type="Pfam" id="PF25954">
    <property type="entry name" value="Beta-barrel_RND_2"/>
    <property type="match status" value="1"/>
</dbReference>
<dbReference type="GO" id="GO:0030313">
    <property type="term" value="C:cell envelope"/>
    <property type="evidence" value="ECO:0007669"/>
    <property type="project" value="UniProtKB-SubCell"/>
</dbReference>
<evidence type="ECO:0000256" key="1">
    <source>
        <dbReference type="ARBA" id="ARBA00004196"/>
    </source>
</evidence>
<comment type="similarity">
    <text evidence="2">Belongs to the membrane fusion protein (MFP) (TC 8.A.1) family.</text>
</comment>
<feature type="domain" description="CusB-like beta-barrel" evidence="6">
    <location>
        <begin position="270"/>
        <end position="342"/>
    </location>
</feature>
<dbReference type="GO" id="GO:0016020">
    <property type="term" value="C:membrane"/>
    <property type="evidence" value="ECO:0007669"/>
    <property type="project" value="InterPro"/>
</dbReference>